<accession>A0A7W2M736</accession>
<proteinExistence type="predicted"/>
<dbReference type="EMBL" id="JACGLT010000012">
    <property type="protein sequence ID" value="MBA6153939.1"/>
    <property type="molecule type" value="Genomic_DNA"/>
</dbReference>
<comment type="caution">
    <text evidence="1">The sequence shown here is derived from an EMBL/GenBank/DDBJ whole genome shotgun (WGS) entry which is preliminary data.</text>
</comment>
<dbReference type="AlphaFoldDB" id="A0A7W2M736"/>
<keyword evidence="2" id="KW-1185">Reference proteome</keyword>
<protein>
    <submittedName>
        <fullName evidence="1">Uncharacterized protein</fullName>
    </submittedName>
</protein>
<reference evidence="1 2" key="1">
    <citation type="submission" date="2020-07" db="EMBL/GenBank/DDBJ databases">
        <title>Bacterium isolated from marine sediment.</title>
        <authorList>
            <person name="Shang D."/>
        </authorList>
    </citation>
    <scope>NUCLEOTIDE SEQUENCE [LARGE SCALE GENOMIC DNA]</scope>
    <source>
        <strain evidence="1 2">F6074</strain>
    </source>
</reference>
<dbReference type="RefSeq" id="WP_182206225.1">
    <property type="nucleotide sequence ID" value="NZ_JACGLT010000012.1"/>
</dbReference>
<sequence length="80" mass="9121">MSDVALIAFYYEKGVECLNNRKRNDAAGFFKKSWHAFNSTESTNIPSSYVDMAHRALEEYQSINGYGLDESGFDSIEYGY</sequence>
<evidence type="ECO:0000313" key="1">
    <source>
        <dbReference type="EMBL" id="MBA6153939.1"/>
    </source>
</evidence>
<gene>
    <name evidence="1" type="ORF">H3Z82_14490</name>
</gene>
<evidence type="ECO:0000313" key="2">
    <source>
        <dbReference type="Proteomes" id="UP000541857"/>
    </source>
</evidence>
<organism evidence="1 2">
    <name type="scientific">Gelidibacter maritimus</name>
    <dbReference type="NCBI Taxonomy" id="2761487"/>
    <lineage>
        <taxon>Bacteria</taxon>
        <taxon>Pseudomonadati</taxon>
        <taxon>Bacteroidota</taxon>
        <taxon>Flavobacteriia</taxon>
        <taxon>Flavobacteriales</taxon>
        <taxon>Flavobacteriaceae</taxon>
        <taxon>Gelidibacter</taxon>
    </lineage>
</organism>
<name>A0A7W2M736_9FLAO</name>
<dbReference type="Proteomes" id="UP000541857">
    <property type="component" value="Unassembled WGS sequence"/>
</dbReference>